<dbReference type="CDD" id="cd05289">
    <property type="entry name" value="MDR_like_2"/>
    <property type="match status" value="1"/>
</dbReference>
<dbReference type="InterPro" id="IPR052585">
    <property type="entry name" value="Lipid_raft_assoc_Zn_ADH"/>
</dbReference>
<evidence type="ECO:0000313" key="2">
    <source>
        <dbReference type="EMBL" id="OAQ58512.1"/>
    </source>
</evidence>
<gene>
    <name evidence="2" type="ORF">VFPPC_14896</name>
</gene>
<dbReference type="InterPro" id="IPR036291">
    <property type="entry name" value="NAD(P)-bd_dom_sf"/>
</dbReference>
<dbReference type="SUPFAM" id="SSF50129">
    <property type="entry name" value="GroES-like"/>
    <property type="match status" value="1"/>
</dbReference>
<dbReference type="PANTHER" id="PTHR43482">
    <property type="entry name" value="PROTEIN AST1-RELATED"/>
    <property type="match status" value="1"/>
</dbReference>
<dbReference type="Gene3D" id="3.40.50.720">
    <property type="entry name" value="NAD(P)-binding Rossmann-like Domain"/>
    <property type="match status" value="1"/>
</dbReference>
<reference evidence="2 3" key="1">
    <citation type="journal article" date="2016" name="PLoS Pathog.">
        <title>Biosynthesis of antibiotic leucinostatins in bio-control fungus Purpureocillium lilacinum and their inhibition on phytophthora revealed by genome mining.</title>
        <authorList>
            <person name="Wang G."/>
            <person name="Liu Z."/>
            <person name="Lin R."/>
            <person name="Li E."/>
            <person name="Mao Z."/>
            <person name="Ling J."/>
            <person name="Yang Y."/>
            <person name="Yin W.B."/>
            <person name="Xie B."/>
        </authorList>
    </citation>
    <scope>NUCLEOTIDE SEQUENCE [LARGE SCALE GENOMIC DNA]</scope>
    <source>
        <strain evidence="2">170</strain>
    </source>
</reference>
<dbReference type="Pfam" id="PF13602">
    <property type="entry name" value="ADH_zinc_N_2"/>
    <property type="match status" value="1"/>
</dbReference>
<accession>A0A179EZC8</accession>
<dbReference type="EMBL" id="LSBJ02000017">
    <property type="protein sequence ID" value="OAQ58512.1"/>
    <property type="molecule type" value="Genomic_DNA"/>
</dbReference>
<dbReference type="Gene3D" id="3.90.180.10">
    <property type="entry name" value="Medium-chain alcohol dehydrogenases, catalytic domain"/>
    <property type="match status" value="1"/>
</dbReference>
<comment type="caution">
    <text evidence="2">The sequence shown here is derived from an EMBL/GenBank/DDBJ whole genome shotgun (WGS) entry which is preliminary data.</text>
</comment>
<dbReference type="GO" id="GO:0016491">
    <property type="term" value="F:oxidoreductase activity"/>
    <property type="evidence" value="ECO:0007669"/>
    <property type="project" value="InterPro"/>
</dbReference>
<keyword evidence="3" id="KW-1185">Reference proteome</keyword>
<dbReference type="InterPro" id="IPR020843">
    <property type="entry name" value="ER"/>
</dbReference>
<dbReference type="GeneID" id="28856658"/>
<feature type="domain" description="Enoyl reductase (ER)" evidence="1">
    <location>
        <begin position="11"/>
        <end position="313"/>
    </location>
</feature>
<dbReference type="STRING" id="1380566.A0A179EZC8"/>
<dbReference type="OrthoDB" id="3509362at2759"/>
<organism evidence="2 3">
    <name type="scientific">Pochonia chlamydosporia 170</name>
    <dbReference type="NCBI Taxonomy" id="1380566"/>
    <lineage>
        <taxon>Eukaryota</taxon>
        <taxon>Fungi</taxon>
        <taxon>Dikarya</taxon>
        <taxon>Ascomycota</taxon>
        <taxon>Pezizomycotina</taxon>
        <taxon>Sordariomycetes</taxon>
        <taxon>Hypocreomycetidae</taxon>
        <taxon>Hypocreales</taxon>
        <taxon>Clavicipitaceae</taxon>
        <taxon>Pochonia</taxon>
    </lineage>
</organism>
<evidence type="ECO:0000313" key="3">
    <source>
        <dbReference type="Proteomes" id="UP000078397"/>
    </source>
</evidence>
<evidence type="ECO:0000259" key="1">
    <source>
        <dbReference type="SMART" id="SM00829"/>
    </source>
</evidence>
<dbReference type="Proteomes" id="UP000078397">
    <property type="component" value="Unassembled WGS sequence"/>
</dbReference>
<proteinExistence type="predicted"/>
<dbReference type="PANTHER" id="PTHR43482:SF4">
    <property type="entry name" value="ALCOHOL DEHYDROGENASE, PUTATIVE (AFU_ORTHOLOGUE AFUA_7G06260)-RELATED"/>
    <property type="match status" value="1"/>
</dbReference>
<name>A0A179EZC8_METCM</name>
<protein>
    <submittedName>
        <fullName evidence="2">Zinc-containing alcohol dehydrogenase</fullName>
    </submittedName>
</protein>
<dbReference type="InterPro" id="IPR011032">
    <property type="entry name" value="GroES-like_sf"/>
</dbReference>
<dbReference type="RefSeq" id="XP_018136659.1">
    <property type="nucleotide sequence ID" value="XM_018292664.1"/>
</dbReference>
<dbReference type="SMART" id="SM00829">
    <property type="entry name" value="PKS_ER"/>
    <property type="match status" value="1"/>
</dbReference>
<dbReference type="AlphaFoldDB" id="A0A179EZC8"/>
<dbReference type="KEGG" id="pchm:VFPPC_14896"/>
<sequence length="316" mass="33384">MKAIQITGAVGSHKITLTQTADKPVPQDDQILVKVHAAGITADEVTWPELYESSTRIPGHDVSGVVEGFGPKYTGSLKIGDAVFAMLKASSDAGGQAEYVLITPKEIAPKPAIISHAQASALPIPFLTAWEAIYEHAKVQKGSKVLVTGASGAVGLVLVQIASTVLGCEVVALASAKNHEYLKSLGASVLVDYHTPNWEDSVNGVDAVFDTVGEETLAKSWKCVKSTGSIVTVADPPPPWSFGRGTPVELKDHPDVKWFYFVVTADGDILSKLTSLLDAGKLVPIPIKTFGIGEGLEAWEYGGQRGREGKAVIAFV</sequence>
<dbReference type="InterPro" id="IPR013154">
    <property type="entry name" value="ADH-like_N"/>
</dbReference>
<dbReference type="Pfam" id="PF08240">
    <property type="entry name" value="ADH_N"/>
    <property type="match status" value="1"/>
</dbReference>
<dbReference type="SUPFAM" id="SSF51735">
    <property type="entry name" value="NAD(P)-binding Rossmann-fold domains"/>
    <property type="match status" value="1"/>
</dbReference>